<reference evidence="2 3" key="1">
    <citation type="submission" date="2020-02" db="EMBL/GenBank/DDBJ databases">
        <title>Genome sequence of strain AETb3-4.</title>
        <authorList>
            <person name="Gao J."/>
            <person name="Zhang X."/>
        </authorList>
    </citation>
    <scope>NUCLEOTIDE SEQUENCE [LARGE SCALE GENOMIC DNA]</scope>
    <source>
        <strain evidence="2 3">AETb3-4</strain>
    </source>
</reference>
<keyword evidence="3" id="KW-1185">Reference proteome</keyword>
<dbReference type="EMBL" id="JAAMFM010000012">
    <property type="protein sequence ID" value="NVM95243.1"/>
    <property type="molecule type" value="Genomic_DNA"/>
</dbReference>
<evidence type="ECO:0000313" key="2">
    <source>
        <dbReference type="EMBL" id="NVM95243.1"/>
    </source>
</evidence>
<feature type="region of interest" description="Disordered" evidence="1">
    <location>
        <begin position="62"/>
        <end position="82"/>
    </location>
</feature>
<comment type="caution">
    <text evidence="2">The sequence shown here is derived from an EMBL/GenBank/DDBJ whole genome shotgun (WGS) entry which is preliminary data.</text>
</comment>
<name>A0A7Y7M000_9MICC</name>
<evidence type="ECO:0000313" key="3">
    <source>
        <dbReference type="Proteomes" id="UP000543556"/>
    </source>
</evidence>
<dbReference type="Proteomes" id="UP000543556">
    <property type="component" value="Unassembled WGS sequence"/>
</dbReference>
<gene>
    <name evidence="2" type="ORF">G6034_10025</name>
</gene>
<sequence length="170" mass="16948">MGSHVPLPPRRTTPAARRVLPACLALGLGAGGLGAGGLARCSLLGSVPAGFTPVDVVLCQPQPGPTSIPTSSPTSSHAVNPDADIREVHPGGGHAALVAALSEPDDRRKGVSCTSERVGIPGLRLMGSSGKAMHVMRPPDVCSGPNPATAKAPAALKIASSTQLEIPVAP</sequence>
<dbReference type="AlphaFoldDB" id="A0A7Y7M000"/>
<protein>
    <submittedName>
        <fullName evidence="2">Uncharacterized protein</fullName>
    </submittedName>
</protein>
<accession>A0A7Y7M000</accession>
<dbReference type="RefSeq" id="WP_176634960.1">
    <property type="nucleotide sequence ID" value="NZ_JAAMFM010000012.1"/>
</dbReference>
<organism evidence="2 3">
    <name type="scientific">Arthrobacter wenxiniae</name>
    <dbReference type="NCBI Taxonomy" id="2713570"/>
    <lineage>
        <taxon>Bacteria</taxon>
        <taxon>Bacillati</taxon>
        <taxon>Actinomycetota</taxon>
        <taxon>Actinomycetes</taxon>
        <taxon>Micrococcales</taxon>
        <taxon>Micrococcaceae</taxon>
        <taxon>Arthrobacter</taxon>
    </lineage>
</organism>
<feature type="compositionally biased region" description="Low complexity" evidence="1">
    <location>
        <begin position="65"/>
        <end position="76"/>
    </location>
</feature>
<proteinExistence type="predicted"/>
<evidence type="ECO:0000256" key="1">
    <source>
        <dbReference type="SAM" id="MobiDB-lite"/>
    </source>
</evidence>